<organism evidence="1 2">
    <name type="scientific">Lentzea albidocapillata subsp. violacea</name>
    <dbReference type="NCBI Taxonomy" id="128104"/>
    <lineage>
        <taxon>Bacteria</taxon>
        <taxon>Bacillati</taxon>
        <taxon>Actinomycetota</taxon>
        <taxon>Actinomycetes</taxon>
        <taxon>Pseudonocardiales</taxon>
        <taxon>Pseudonocardiaceae</taxon>
        <taxon>Lentzea</taxon>
    </lineage>
</organism>
<accession>A0A1G8YI31</accession>
<dbReference type="Gene3D" id="3.30.365.10">
    <property type="entry name" value="Aldehyde oxidase/xanthine dehydrogenase, molybdopterin binding domain"/>
    <property type="match status" value="1"/>
</dbReference>
<evidence type="ECO:0000313" key="2">
    <source>
        <dbReference type="Proteomes" id="UP000199682"/>
    </source>
</evidence>
<name>A0A1G8YI31_9PSEU</name>
<dbReference type="GO" id="GO:0016491">
    <property type="term" value="F:oxidoreductase activity"/>
    <property type="evidence" value="ECO:0007669"/>
    <property type="project" value="InterPro"/>
</dbReference>
<dbReference type="AlphaFoldDB" id="A0A1G8YI31"/>
<gene>
    <name evidence="1" type="ORF">SAMN04488074_10455</name>
</gene>
<protein>
    <submittedName>
        <fullName evidence="1">Uncharacterized protein</fullName>
    </submittedName>
</protein>
<evidence type="ECO:0000313" key="1">
    <source>
        <dbReference type="EMBL" id="SDK02406.1"/>
    </source>
</evidence>
<proteinExistence type="predicted"/>
<dbReference type="EMBL" id="FNET01000004">
    <property type="protein sequence ID" value="SDK02406.1"/>
    <property type="molecule type" value="Genomic_DNA"/>
</dbReference>
<reference evidence="2" key="1">
    <citation type="submission" date="2016-10" db="EMBL/GenBank/DDBJ databases">
        <authorList>
            <person name="Varghese N."/>
            <person name="Submissions S."/>
        </authorList>
    </citation>
    <scope>NUCLEOTIDE SEQUENCE [LARGE SCALE GENOMIC DNA]</scope>
    <source>
        <strain evidence="2">DSM 44796</strain>
    </source>
</reference>
<dbReference type="InterPro" id="IPR037165">
    <property type="entry name" value="AldOxase/xan_DH_Mopterin-bd_sf"/>
</dbReference>
<sequence>MLRSADGGSLAAERPSHLEAIGTYTGAVHDRFSMSVAPAIAHAVFHATGRRVRDFPITAEALL</sequence>
<dbReference type="Proteomes" id="UP000199682">
    <property type="component" value="Unassembled WGS sequence"/>
</dbReference>
<dbReference type="SUPFAM" id="SSF56003">
    <property type="entry name" value="Molybdenum cofactor-binding domain"/>
    <property type="match status" value="1"/>
</dbReference>